<dbReference type="Proteomes" id="UP000075666">
    <property type="component" value="Unassembled WGS sequence"/>
</dbReference>
<sequence length="63" mass="7426">MKKKFNQYTIQSWFKTFKGVGKQLIIPFTIFQAIRTILLPTAFDVLLLAIFILIAFAFQNEWI</sequence>
<evidence type="ECO:0000313" key="2">
    <source>
        <dbReference type="Proteomes" id="UP000075666"/>
    </source>
</evidence>
<dbReference type="AlphaFoldDB" id="A0A150LF38"/>
<dbReference type="RefSeq" id="WP_066227182.1">
    <property type="nucleotide sequence ID" value="NZ_JALKTV010000002.1"/>
</dbReference>
<dbReference type="PATRIC" id="fig|46224.3.peg.709"/>
<keyword evidence="2" id="KW-1185">Reference proteome</keyword>
<gene>
    <name evidence="1" type="ORF">B4102_1651</name>
</gene>
<reference evidence="1 2" key="1">
    <citation type="submission" date="2016-01" db="EMBL/GenBank/DDBJ databases">
        <title>Genome Sequences of Twelve Sporeforming Bacillus Species Isolated from Foods.</title>
        <authorList>
            <person name="Berendsen E.M."/>
            <person name="Wells-Bennik M.H."/>
            <person name="Krawcyk A.O."/>
            <person name="De Jong A."/>
            <person name="Holsappel S."/>
            <person name="Eijlander R.T."/>
            <person name="Kuipers O.P."/>
        </authorList>
    </citation>
    <scope>NUCLEOTIDE SEQUENCE [LARGE SCALE GENOMIC DNA]</scope>
    <source>
        <strain evidence="1 2">B4102</strain>
    </source>
</reference>
<proteinExistence type="predicted"/>
<evidence type="ECO:0000313" key="1">
    <source>
        <dbReference type="EMBL" id="KYD10865.1"/>
    </source>
</evidence>
<accession>A0A150LF38</accession>
<comment type="caution">
    <text evidence="1">The sequence shown here is derived from an EMBL/GenBank/DDBJ whole genome shotgun (WGS) entry which is preliminary data.</text>
</comment>
<dbReference type="OrthoDB" id="2456214at2"/>
<name>A0A150LF38_9BACI</name>
<organism evidence="1 2">
    <name type="scientific">Heyndrickxia sporothermodurans</name>
    <dbReference type="NCBI Taxonomy" id="46224"/>
    <lineage>
        <taxon>Bacteria</taxon>
        <taxon>Bacillati</taxon>
        <taxon>Bacillota</taxon>
        <taxon>Bacilli</taxon>
        <taxon>Bacillales</taxon>
        <taxon>Bacillaceae</taxon>
        <taxon>Heyndrickxia</taxon>
    </lineage>
</organism>
<dbReference type="GeneID" id="62497282"/>
<dbReference type="EMBL" id="LQYN01000011">
    <property type="protein sequence ID" value="KYD10865.1"/>
    <property type="molecule type" value="Genomic_DNA"/>
</dbReference>
<protein>
    <submittedName>
        <fullName evidence="1">Uncharacterized protein</fullName>
    </submittedName>
</protein>